<dbReference type="AlphaFoldDB" id="A0A916T5Q4"/>
<evidence type="ECO:0000313" key="2">
    <source>
        <dbReference type="EMBL" id="GGB32691.1"/>
    </source>
</evidence>
<dbReference type="Gene3D" id="1.20.120.1630">
    <property type="match status" value="1"/>
</dbReference>
<evidence type="ECO:0008006" key="4">
    <source>
        <dbReference type="Google" id="ProtNLM"/>
    </source>
</evidence>
<keyword evidence="1" id="KW-1133">Transmembrane helix</keyword>
<dbReference type="InterPro" id="IPR010721">
    <property type="entry name" value="UstE-like"/>
</dbReference>
<gene>
    <name evidence="2" type="ORF">GCM10011489_21090</name>
</gene>
<feature type="transmembrane region" description="Helical" evidence="1">
    <location>
        <begin position="218"/>
        <end position="236"/>
    </location>
</feature>
<evidence type="ECO:0000313" key="3">
    <source>
        <dbReference type="Proteomes" id="UP000621454"/>
    </source>
</evidence>
<dbReference type="GO" id="GO:0016020">
    <property type="term" value="C:membrane"/>
    <property type="evidence" value="ECO:0007669"/>
    <property type="project" value="TreeGrafter"/>
</dbReference>
<feature type="transmembrane region" description="Helical" evidence="1">
    <location>
        <begin position="34"/>
        <end position="52"/>
    </location>
</feature>
<accession>A0A916T5Q4</accession>
<dbReference type="PANTHER" id="PTHR32251:SF23">
    <property type="entry name" value="3-OXO-5-ALPHA-STEROID 4-DEHYDROGENASE (DUF1295)"/>
    <property type="match status" value="1"/>
</dbReference>
<comment type="caution">
    <text evidence="2">The sequence shown here is derived from an EMBL/GenBank/DDBJ whole genome shotgun (WGS) entry which is preliminary data.</text>
</comment>
<feature type="transmembrane region" description="Helical" evidence="1">
    <location>
        <begin position="134"/>
        <end position="155"/>
    </location>
</feature>
<dbReference type="PROSITE" id="PS50244">
    <property type="entry name" value="S5A_REDUCTASE"/>
    <property type="match status" value="1"/>
</dbReference>
<evidence type="ECO:0000256" key="1">
    <source>
        <dbReference type="SAM" id="Phobius"/>
    </source>
</evidence>
<keyword evidence="1" id="KW-0812">Transmembrane</keyword>
<dbReference type="RefSeq" id="WP_188586546.1">
    <property type="nucleotide sequence ID" value="NZ_BMGC01000012.1"/>
</dbReference>
<name>A0A916T5Q4_9ACTN</name>
<feature type="transmembrane region" description="Helical" evidence="1">
    <location>
        <begin position="194"/>
        <end position="212"/>
    </location>
</feature>
<dbReference type="Pfam" id="PF06966">
    <property type="entry name" value="DUF1295"/>
    <property type="match status" value="1"/>
</dbReference>
<feature type="transmembrane region" description="Helical" evidence="1">
    <location>
        <begin position="101"/>
        <end position="122"/>
    </location>
</feature>
<reference evidence="2" key="1">
    <citation type="journal article" date="2014" name="Int. J. Syst. Evol. Microbiol.">
        <title>Complete genome sequence of Corynebacterium casei LMG S-19264T (=DSM 44701T), isolated from a smear-ripened cheese.</title>
        <authorList>
            <consortium name="US DOE Joint Genome Institute (JGI-PGF)"/>
            <person name="Walter F."/>
            <person name="Albersmeier A."/>
            <person name="Kalinowski J."/>
            <person name="Ruckert C."/>
        </authorList>
    </citation>
    <scope>NUCLEOTIDE SEQUENCE</scope>
    <source>
        <strain evidence="2">CGMCC 1.12827</strain>
    </source>
</reference>
<proteinExistence type="predicted"/>
<dbReference type="PANTHER" id="PTHR32251">
    <property type="entry name" value="3-OXO-5-ALPHA-STEROID 4-DEHYDROGENASE"/>
    <property type="match status" value="1"/>
</dbReference>
<sequence>MSPIWVVVIVAAAVSSLCWIASLVTGDTSWVDRIWSVVPVVYMWIFAGAAGFDDMRLMVMAVLTTLWGIRLTFNFARRGGYTGTEDYRWAILRERMSSWQFAAFNLLFIVIYQNLLLVLIALPGYSAFEHQGGFGVADVVIAVLFLCALVGETVADQQQWDFHAWKNAETAAGRTPSPRFNTRGLFRFSRHPNYFFEIAQWWLIFAFGAVAAGSLWQWTIIGAVLLTVLFIGSTVLTESVTLSKYPEYAEYQRSTSPIVPWFPRRPQQRLAH</sequence>
<dbReference type="Proteomes" id="UP000621454">
    <property type="component" value="Unassembled WGS sequence"/>
</dbReference>
<keyword evidence="1" id="KW-0472">Membrane</keyword>
<reference evidence="2" key="2">
    <citation type="submission" date="2020-09" db="EMBL/GenBank/DDBJ databases">
        <authorList>
            <person name="Sun Q."/>
            <person name="Zhou Y."/>
        </authorList>
    </citation>
    <scope>NUCLEOTIDE SEQUENCE</scope>
    <source>
        <strain evidence="2">CGMCC 1.12827</strain>
    </source>
</reference>
<protein>
    <recommendedName>
        <fullName evidence="4">Steroid 5-alpha reductase family enzyme</fullName>
    </recommendedName>
</protein>
<keyword evidence="3" id="KW-1185">Reference proteome</keyword>
<dbReference type="EMBL" id="BMGC01000012">
    <property type="protein sequence ID" value="GGB32691.1"/>
    <property type="molecule type" value="Genomic_DNA"/>
</dbReference>
<organism evidence="2 3">
    <name type="scientific">Gordonia jinhuaensis</name>
    <dbReference type="NCBI Taxonomy" id="1517702"/>
    <lineage>
        <taxon>Bacteria</taxon>
        <taxon>Bacillati</taxon>
        <taxon>Actinomycetota</taxon>
        <taxon>Actinomycetes</taxon>
        <taxon>Mycobacteriales</taxon>
        <taxon>Gordoniaceae</taxon>
        <taxon>Gordonia</taxon>
    </lineage>
</organism>